<proteinExistence type="predicted"/>
<dbReference type="Pfam" id="PF10536">
    <property type="entry name" value="PMD"/>
    <property type="match status" value="1"/>
</dbReference>
<gene>
    <name evidence="2" type="ORF">CURHAP_LOCUS30096</name>
</gene>
<dbReference type="InterPro" id="IPR044824">
    <property type="entry name" value="MAIN-like"/>
</dbReference>
<sequence length="273" mass="31331">MSNAEGDSRDSHGDVTPSGAQFFFFAFSAHNRDLEDHALFKNVSQITNFPLSYRTSMSPEEVREYNNILVDALNEDEVAFSNEFYDFAPVPATPRNMLLGPYFHCCMPNSVVKVMRPQQKDICLLEKYLNWQGWDQPKLRRGWPTSRPKKCNKWLDRLSSLCNMQWREEGIYNAIMLCKSSLTCDYNLVTVGLCFWSPYTNTMKLRFGMMTPTLLDLATMAGFRPCGGEVSTLSPSKYEVDFGFTKKNKSYKVFMEANAQETGPLTHKEQLFS</sequence>
<name>A0A6J5UTY4_PRUAR</name>
<dbReference type="GO" id="GO:0010073">
    <property type="term" value="P:meristem maintenance"/>
    <property type="evidence" value="ECO:0007669"/>
    <property type="project" value="InterPro"/>
</dbReference>
<evidence type="ECO:0000259" key="1">
    <source>
        <dbReference type="Pfam" id="PF10536"/>
    </source>
</evidence>
<evidence type="ECO:0000313" key="2">
    <source>
        <dbReference type="EMBL" id="CAB4278635.1"/>
    </source>
</evidence>
<organism evidence="2 3">
    <name type="scientific">Prunus armeniaca</name>
    <name type="common">Apricot</name>
    <name type="synonym">Armeniaca vulgaris</name>
    <dbReference type="NCBI Taxonomy" id="36596"/>
    <lineage>
        <taxon>Eukaryota</taxon>
        <taxon>Viridiplantae</taxon>
        <taxon>Streptophyta</taxon>
        <taxon>Embryophyta</taxon>
        <taxon>Tracheophyta</taxon>
        <taxon>Spermatophyta</taxon>
        <taxon>Magnoliopsida</taxon>
        <taxon>eudicotyledons</taxon>
        <taxon>Gunneridae</taxon>
        <taxon>Pentapetalae</taxon>
        <taxon>rosids</taxon>
        <taxon>fabids</taxon>
        <taxon>Rosales</taxon>
        <taxon>Rosaceae</taxon>
        <taxon>Amygdaloideae</taxon>
        <taxon>Amygdaleae</taxon>
        <taxon>Prunus</taxon>
    </lineage>
</organism>
<dbReference type="Proteomes" id="UP000507222">
    <property type="component" value="Unassembled WGS sequence"/>
</dbReference>
<accession>A0A6J5UTY4</accession>
<dbReference type="PANTHER" id="PTHR46033">
    <property type="entry name" value="PROTEIN MAIN-LIKE 2"/>
    <property type="match status" value="1"/>
</dbReference>
<dbReference type="PANTHER" id="PTHR46033:SF67">
    <property type="entry name" value="AMINOTRANSFERASE-LIKE, PLANT MOBILE DOMAIN FAMILY PROTEIN"/>
    <property type="match status" value="1"/>
</dbReference>
<dbReference type="InterPro" id="IPR019557">
    <property type="entry name" value="AminoTfrase-like_pln_mobile"/>
</dbReference>
<feature type="domain" description="Aminotransferase-like plant mobile" evidence="1">
    <location>
        <begin position="170"/>
        <end position="234"/>
    </location>
</feature>
<evidence type="ECO:0000313" key="3">
    <source>
        <dbReference type="Proteomes" id="UP000507222"/>
    </source>
</evidence>
<dbReference type="EMBL" id="CAEKDK010000004">
    <property type="protein sequence ID" value="CAB4278635.1"/>
    <property type="molecule type" value="Genomic_DNA"/>
</dbReference>
<protein>
    <recommendedName>
        <fullName evidence="1">Aminotransferase-like plant mobile domain-containing protein</fullName>
    </recommendedName>
</protein>
<reference evidence="2 3" key="1">
    <citation type="submission" date="2020-05" db="EMBL/GenBank/DDBJ databases">
        <authorList>
            <person name="Campoy J."/>
            <person name="Schneeberger K."/>
            <person name="Spophaly S."/>
        </authorList>
    </citation>
    <scope>NUCLEOTIDE SEQUENCE [LARGE SCALE GENOMIC DNA]</scope>
    <source>
        <strain evidence="2">PruArmRojPasFocal</strain>
    </source>
</reference>
<dbReference type="AlphaFoldDB" id="A0A6J5UTY4"/>